<dbReference type="AlphaFoldDB" id="A0A922K9V9"/>
<gene>
    <name evidence="1" type="ORF">I3842_01G218400</name>
</gene>
<evidence type="ECO:0000313" key="2">
    <source>
        <dbReference type="Proteomes" id="UP000811246"/>
    </source>
</evidence>
<accession>A0A922K9V9</accession>
<name>A0A922K9V9_CARIL</name>
<reference evidence="1" key="1">
    <citation type="submission" date="2021-01" db="EMBL/GenBank/DDBJ databases">
        <authorList>
            <person name="Lovell J.T."/>
            <person name="Bentley N."/>
            <person name="Bhattarai G."/>
            <person name="Jenkins J.W."/>
            <person name="Sreedasyam A."/>
            <person name="Alarcon Y."/>
            <person name="Bock C."/>
            <person name="Boston L."/>
            <person name="Carlson J."/>
            <person name="Cervantes K."/>
            <person name="Clermont K."/>
            <person name="Krom N."/>
            <person name="Kubenka K."/>
            <person name="Mamidi S."/>
            <person name="Mattison C."/>
            <person name="Monteros M."/>
            <person name="Pisani C."/>
            <person name="Plott C."/>
            <person name="Rajasekar S."/>
            <person name="Rhein H.S."/>
            <person name="Rohla C."/>
            <person name="Song M."/>
            <person name="Hilaire R.S."/>
            <person name="Shu S."/>
            <person name="Wells L."/>
            <person name="Wang X."/>
            <person name="Webber J."/>
            <person name="Heerema R.J."/>
            <person name="Klein P."/>
            <person name="Conner P."/>
            <person name="Grauke L."/>
            <person name="Grimwood J."/>
            <person name="Schmutz J."/>
            <person name="Randall J.J."/>
        </authorList>
    </citation>
    <scope>NUCLEOTIDE SEQUENCE</scope>
    <source>
        <tissue evidence="1">Leaf</tissue>
    </source>
</reference>
<evidence type="ECO:0000313" key="1">
    <source>
        <dbReference type="EMBL" id="KAG6733269.1"/>
    </source>
</evidence>
<organism evidence="1 2">
    <name type="scientific">Carya illinoinensis</name>
    <name type="common">Pecan</name>
    <dbReference type="NCBI Taxonomy" id="32201"/>
    <lineage>
        <taxon>Eukaryota</taxon>
        <taxon>Viridiplantae</taxon>
        <taxon>Streptophyta</taxon>
        <taxon>Embryophyta</taxon>
        <taxon>Tracheophyta</taxon>
        <taxon>Spermatophyta</taxon>
        <taxon>Magnoliopsida</taxon>
        <taxon>eudicotyledons</taxon>
        <taxon>Gunneridae</taxon>
        <taxon>Pentapetalae</taxon>
        <taxon>rosids</taxon>
        <taxon>fabids</taxon>
        <taxon>Fagales</taxon>
        <taxon>Juglandaceae</taxon>
        <taxon>Carya</taxon>
    </lineage>
</organism>
<dbReference type="Proteomes" id="UP000811246">
    <property type="component" value="Chromosome 1"/>
</dbReference>
<sequence length="170" mass="19826">MQTHLHGLVREIHFPHFTRQFSLRLVLSRQVQAMWMKSNIYHPSLVEKVCLRPPFMIQMNPMMLISPGILLKSKMPISPGVQILCILKRPISLRSRSWEWCLNLKRSYFLTINDMGNNPVLGLTNKGVIGLRMGVLDMSHWVVLVVGRHGTVRQMLRDRVRHQRQNVRQG</sequence>
<protein>
    <submittedName>
        <fullName evidence="1">Uncharacterized protein</fullName>
    </submittedName>
</protein>
<proteinExistence type="predicted"/>
<comment type="caution">
    <text evidence="1">The sequence shown here is derived from an EMBL/GenBank/DDBJ whole genome shotgun (WGS) entry which is preliminary data.</text>
</comment>
<dbReference type="EMBL" id="CM031825">
    <property type="protein sequence ID" value="KAG6733269.1"/>
    <property type="molecule type" value="Genomic_DNA"/>
</dbReference>